<sequence length="81" mass="8945">MDFPLIKEGLEQHPSLYVTEYQNVPTLPNSSPYYCSKVELHLVTGMAADGENYTMQREAGPGCLGKPTHIARTLAVFCKDA</sequence>
<protein>
    <submittedName>
        <fullName evidence="1">Uncharacterized protein</fullName>
    </submittedName>
</protein>
<dbReference type="Proteomes" id="UP000294847">
    <property type="component" value="Chromosome 3"/>
</dbReference>
<reference evidence="1 2" key="1">
    <citation type="journal article" date="2019" name="Mol. Biol. Evol.">
        <title>Blast fungal genomes show frequent chromosomal changes, gene gains and losses, and effector gene turnover.</title>
        <authorList>
            <person name="Gomez Luciano L.B."/>
            <person name="Jason Tsai I."/>
            <person name="Chuma I."/>
            <person name="Tosa Y."/>
            <person name="Chen Y.H."/>
            <person name="Li J.Y."/>
            <person name="Li M.Y."/>
            <person name="Jade Lu M.Y."/>
            <person name="Nakayashiki H."/>
            <person name="Li W.H."/>
        </authorList>
    </citation>
    <scope>NUCLEOTIDE SEQUENCE [LARGE SCALE GENOMIC DNA]</scope>
    <source>
        <strain evidence="1">MZ5-1-6</strain>
    </source>
</reference>
<accession>A0A4P7NB54</accession>
<proteinExistence type="predicted"/>
<gene>
    <name evidence="1" type="ORF">PoMZ_03598</name>
</gene>
<dbReference type="AlphaFoldDB" id="A0A4P7NB54"/>
<evidence type="ECO:0000313" key="2">
    <source>
        <dbReference type="Proteomes" id="UP000294847"/>
    </source>
</evidence>
<organism evidence="1 2">
    <name type="scientific">Pyricularia oryzae</name>
    <name type="common">Rice blast fungus</name>
    <name type="synonym">Magnaporthe oryzae</name>
    <dbReference type="NCBI Taxonomy" id="318829"/>
    <lineage>
        <taxon>Eukaryota</taxon>
        <taxon>Fungi</taxon>
        <taxon>Dikarya</taxon>
        <taxon>Ascomycota</taxon>
        <taxon>Pezizomycotina</taxon>
        <taxon>Sordariomycetes</taxon>
        <taxon>Sordariomycetidae</taxon>
        <taxon>Magnaporthales</taxon>
        <taxon>Pyriculariaceae</taxon>
        <taxon>Pyricularia</taxon>
    </lineage>
</organism>
<evidence type="ECO:0000313" key="1">
    <source>
        <dbReference type="EMBL" id="QBZ58641.1"/>
    </source>
</evidence>
<dbReference type="EMBL" id="CP034206">
    <property type="protein sequence ID" value="QBZ58641.1"/>
    <property type="molecule type" value="Genomic_DNA"/>
</dbReference>
<name>A0A4P7NB54_PYROR</name>